<proteinExistence type="predicted"/>
<protein>
    <recommendedName>
        <fullName evidence="4">Leucine rich repeat variant</fullName>
    </recommendedName>
</protein>
<sequence length="218" mass="23545">MSTVDWKSLKRESRKQGTSAKRLLELAAMGPELSREVAKGQHTPPHVLQALAAHPDPLTVAAVASNPNTPPQILEGLSLKNMALAKNVSHNKSTPELTLERLAKSQSSSIREAVSYNPSTPLHVLLILRDDPNSAVSDHLLLRSMALLGNYGKTTDVPAEKLLRAMALTDLIPAEAACRLSECSDPDVQLSLLENIDKVALSVRGKIRAHLMQEGAHP</sequence>
<evidence type="ECO:0000313" key="2">
    <source>
        <dbReference type="EMBL" id="GGN44896.1"/>
    </source>
</evidence>
<evidence type="ECO:0000313" key="3">
    <source>
        <dbReference type="Proteomes" id="UP000645517"/>
    </source>
</evidence>
<dbReference type="RefSeq" id="WP_189058843.1">
    <property type="nucleotide sequence ID" value="NZ_BMOR01000024.1"/>
</dbReference>
<comment type="caution">
    <text evidence="2">The sequence shown here is derived from an EMBL/GenBank/DDBJ whole genome shotgun (WGS) entry which is preliminary data.</text>
</comment>
<evidence type="ECO:0008006" key="4">
    <source>
        <dbReference type="Google" id="ProtNLM"/>
    </source>
</evidence>
<keyword evidence="3" id="KW-1185">Reference proteome</keyword>
<dbReference type="InterPro" id="IPR011989">
    <property type="entry name" value="ARM-like"/>
</dbReference>
<dbReference type="Gene3D" id="1.25.10.10">
    <property type="entry name" value="Leucine-rich Repeat Variant"/>
    <property type="match status" value="1"/>
</dbReference>
<reference evidence="3" key="1">
    <citation type="journal article" date="2019" name="Int. J. Syst. Evol. Microbiol.">
        <title>The Global Catalogue of Microorganisms (GCM) 10K type strain sequencing project: providing services to taxonomists for standard genome sequencing and annotation.</title>
        <authorList>
            <consortium name="The Broad Institute Genomics Platform"/>
            <consortium name="The Broad Institute Genome Sequencing Center for Infectious Disease"/>
            <person name="Wu L."/>
            <person name="Ma J."/>
        </authorList>
    </citation>
    <scope>NUCLEOTIDE SEQUENCE [LARGE SCALE GENOMIC DNA]</scope>
    <source>
        <strain evidence="3">JCM 16918</strain>
    </source>
</reference>
<gene>
    <name evidence="2" type="ORF">GCM10010842_33870</name>
</gene>
<feature type="region of interest" description="Disordered" evidence="1">
    <location>
        <begin position="1"/>
        <end position="21"/>
    </location>
</feature>
<dbReference type="Proteomes" id="UP000645517">
    <property type="component" value="Unassembled WGS sequence"/>
</dbReference>
<accession>A0ABQ2JEJ1</accession>
<dbReference type="EMBL" id="BMOR01000024">
    <property type="protein sequence ID" value="GGN44896.1"/>
    <property type="molecule type" value="Genomic_DNA"/>
</dbReference>
<evidence type="ECO:0000256" key="1">
    <source>
        <dbReference type="SAM" id="MobiDB-lite"/>
    </source>
</evidence>
<organism evidence="2 3">
    <name type="scientific">Deinococcus daejeonensis</name>
    <dbReference type="NCBI Taxonomy" id="1007098"/>
    <lineage>
        <taxon>Bacteria</taxon>
        <taxon>Thermotogati</taxon>
        <taxon>Deinococcota</taxon>
        <taxon>Deinococci</taxon>
        <taxon>Deinococcales</taxon>
        <taxon>Deinococcaceae</taxon>
        <taxon>Deinococcus</taxon>
    </lineage>
</organism>
<name>A0ABQ2JEJ1_9DEIO</name>